<comment type="catalytic activity">
    <reaction evidence="5">
        <text>O-phospho-L-tyrosyl-[protein] + H2O = L-tyrosyl-[protein] + phosphate</text>
        <dbReference type="Rhea" id="RHEA:10684"/>
        <dbReference type="Rhea" id="RHEA-COMP:10136"/>
        <dbReference type="Rhea" id="RHEA-COMP:20101"/>
        <dbReference type="ChEBI" id="CHEBI:15377"/>
        <dbReference type="ChEBI" id="CHEBI:43474"/>
        <dbReference type="ChEBI" id="CHEBI:46858"/>
        <dbReference type="ChEBI" id="CHEBI:61978"/>
        <dbReference type="EC" id="3.1.3.48"/>
    </reaction>
</comment>
<accession>A0A8S3TN21</accession>
<sequence>MKYRTARHMCIHPSLMNIHFLATCNFGVWGGSCQYNCSTTCYYGNECSDNSGKCGCEQLHGNCYGCAKNYFGDVCNKACNQNCSLSDQCVLSGLACGCDRQLGYCNSCPKTLWGHYCERACSIRCTNFECDRNSGQCTSGCTKGYYGSDCSSTCSTSCQYGCDQQTAGCFPSYCVNCNGGLPKCDQSNRKCLNGCIDGFYGASCDKTCSVVTNNTLCTKCQPLISIGITVCTECQPEYYIDGVTANCKTCSTGCKTNNTNIAKCFPNTGNCRFGCSAGWSGPRCDSFTCSLSNCESCVANQPTVCERCQTGWYLDSGQCVRCSDNCATLNSCDKTSGTCTGGCKTGWYGNTCKDNCTTNCNKGECDSNGICSSGCNSKRYGQKCDLQCPNCLTTCNRNTGLCDAGCVDGYHGNDCLQPCNSNCLNNKCSQVDSKCSSGCKQGFYGEFCQLPCGSNCDGNSCNPTTGACSGNCLSGKYGDYCDLDCSANCSPRTCLKVGGACTSDCVAGYHGSHCSRSCPSSCSTNQCNKDDGTCSGNCPNMKFGTRCELSCSSNCKGTTCDRSSGRCVGGCKAGYYGDSCEKICTGCDNSGCDQTTAVCIGKCIDGFYGNNCNTTCSMGCLSSSCDKQTGKCSICKEGYYGDTCSNICSNNCKFSRCNQTTGLCSDGCAPGKFGQLCDNSCSSCTLCNQTTGTCEGCAPGKYGLNCQSNCNTNCGLSPSGQIICDGIDGYCLNSCKDGWYGTYCDIPCNNNIHCITTSCDRLTGRCSGNCVTGWYGATCNLRCSENCYGNLCDRDSGECTYNCTSGFYGTQCKTPCVNTCTDCERLFGTCSTCQPGYYGQTCQSPCSSHCSKSSTVGNVVCNKLTGICNGGCTNGWYGQSCTNECSATCFNNECDIDSGKCSQQCVVDKYGEYCENSCTNCAGTSRGNCNPGNGNCLFGCDDGYFGNSCTQSCYPGCKNKKCIYSSNNCSYGCENGLYGFSCTETCNTNCLNNMCDQKTGFCTSGCKPGWFGQKCKYACPVSCSGSVCDQVTGSCVDVCAGSDCQGTTIEDDTEVDIAIVIGATIGGAVVLLIIMIIVCCHCLRNKNRHDRKNGSDDVLTPHSDDSLEGIDNHHFASYDEIKKDDWVMRNTIRYDTPKQNGTLKPRGGEADAHTDYYDFPPPPPEETVADINSISFTTEGLPPPPLTVHFSDFDGREGIQVEMLPQYVEYMLHKDNAFESEYDGLPHGLKHQYDVALRPGNKRKNRYKNIYAYDHSRVVLQPEVIDSEDGSSYTTVDNSDYINASYFDGYQDPRAYIACQGPTDEMVDDFWRMVWQLRIQNIVMLTNLIELGQIKCKKYWPDENKTERFGNIYVKFDYQETFADFILTNLIVTKIDPENTNAIDDQTTTEDNARLQVKHLQFTSWPDRDVPKYVTTLVEFHSKVNSLRHEGPLLVHCSAGVGRTGTFIGIDYLMDQADSEGKVNIYKCVEKMRIARPNMVQTPDQYIFLHQALAEALLTSESPVDEDEFENYYNQMQIKDPRSGLTRLQNEFEEVKTQRVKRSHEAAKADENKHRNRHTNILASDECRVFLWSKIKGCTDYINAIYLPSFRNKYCFIATEMPQCSTIVDFCRMIFQEEVRTIVMLDNDTSGITVNEHYWPESNQTMEMGPFSINVTEVKEHNDYTLRSLNFKFAVDPESKSEMLTVLDQKGTYKVNQFHYKRWSEGKVTPVSVESFVDFINAVTEWQSDSVKHPIIVHCMNGATKVGLFCLVRACMDRLQSDGDVSVVHALHHMRARRSKLVPNYEQYKFCHDCLLRHLNSDHL</sequence>
<dbReference type="SMART" id="SM00194">
    <property type="entry name" value="PTPc"/>
    <property type="match status" value="2"/>
</dbReference>
<keyword evidence="4" id="KW-0904">Protein phosphatase</keyword>
<dbReference type="PRINTS" id="PR00700">
    <property type="entry name" value="PRTYPHPHTASE"/>
</dbReference>
<evidence type="ECO:0000256" key="6">
    <source>
        <dbReference type="SAM" id="SignalP"/>
    </source>
</evidence>
<dbReference type="PROSITE" id="PS50055">
    <property type="entry name" value="TYR_PHOSPHATASE_PTP"/>
    <property type="match status" value="2"/>
</dbReference>
<dbReference type="InterPro" id="IPR016130">
    <property type="entry name" value="Tyr_Pase_AS"/>
</dbReference>
<dbReference type="EMBL" id="CAJPWZ010002196">
    <property type="protein sequence ID" value="CAG2233005.1"/>
    <property type="molecule type" value="Genomic_DNA"/>
</dbReference>
<dbReference type="Gene3D" id="2.170.300.10">
    <property type="entry name" value="Tie2 ligand-binding domain superfamily"/>
    <property type="match status" value="1"/>
</dbReference>
<dbReference type="FunFam" id="3.90.190.10:FF:000185">
    <property type="entry name" value="Predicted protein"/>
    <property type="match status" value="1"/>
</dbReference>
<keyword evidence="3" id="KW-0378">Hydrolase</keyword>
<evidence type="ECO:0000313" key="9">
    <source>
        <dbReference type="EMBL" id="CAG2233005.1"/>
    </source>
</evidence>
<dbReference type="SMART" id="SM00404">
    <property type="entry name" value="PTPc_motif"/>
    <property type="match status" value="2"/>
</dbReference>
<dbReference type="InterPro" id="IPR050348">
    <property type="entry name" value="Protein-Tyr_Phosphatase"/>
</dbReference>
<gene>
    <name evidence="9" type="ORF">MEDL_45665</name>
</gene>
<dbReference type="EC" id="3.1.3.48" evidence="2"/>
<organism evidence="9 10">
    <name type="scientific">Mytilus edulis</name>
    <name type="common">Blue mussel</name>
    <dbReference type="NCBI Taxonomy" id="6550"/>
    <lineage>
        <taxon>Eukaryota</taxon>
        <taxon>Metazoa</taxon>
        <taxon>Spiralia</taxon>
        <taxon>Lophotrochozoa</taxon>
        <taxon>Mollusca</taxon>
        <taxon>Bivalvia</taxon>
        <taxon>Autobranchia</taxon>
        <taxon>Pteriomorphia</taxon>
        <taxon>Mytilida</taxon>
        <taxon>Mytiloidea</taxon>
        <taxon>Mytilidae</taxon>
        <taxon>Mytilinae</taxon>
        <taxon>Mytilus</taxon>
    </lineage>
</organism>
<dbReference type="PANTHER" id="PTHR19134:SF562">
    <property type="entry name" value="PROTEIN-TYROSINE-PHOSPHATASE"/>
    <property type="match status" value="1"/>
</dbReference>
<dbReference type="SUPFAM" id="SSF52799">
    <property type="entry name" value="(Phosphotyrosine protein) phosphatases II"/>
    <property type="match status" value="2"/>
</dbReference>
<dbReference type="CDD" id="cd00047">
    <property type="entry name" value="PTPc"/>
    <property type="match status" value="1"/>
</dbReference>
<dbReference type="FunFam" id="3.90.190.10:FF:000102">
    <property type="entry name" value="Receptor-type tyrosine-protein phosphatase"/>
    <property type="match status" value="1"/>
</dbReference>
<dbReference type="Gene3D" id="3.90.190.10">
    <property type="entry name" value="Protein tyrosine phosphatase superfamily"/>
    <property type="match status" value="2"/>
</dbReference>
<dbReference type="PROSITE" id="PS51257">
    <property type="entry name" value="PROKAR_LIPOPROTEIN"/>
    <property type="match status" value="1"/>
</dbReference>
<comment type="caution">
    <text evidence="9">The sequence shown here is derived from an EMBL/GenBank/DDBJ whole genome shotgun (WGS) entry which is preliminary data.</text>
</comment>
<dbReference type="Proteomes" id="UP000683360">
    <property type="component" value="Unassembled WGS sequence"/>
</dbReference>
<dbReference type="SMART" id="SM00181">
    <property type="entry name" value="EGF"/>
    <property type="match status" value="17"/>
</dbReference>
<feature type="domain" description="Tyrosine specific protein phosphatases" evidence="8">
    <location>
        <begin position="1714"/>
        <end position="1789"/>
    </location>
</feature>
<dbReference type="OrthoDB" id="6154680at2759"/>
<evidence type="ECO:0000259" key="7">
    <source>
        <dbReference type="PROSITE" id="PS50055"/>
    </source>
</evidence>
<keyword evidence="6" id="KW-0732">Signal</keyword>
<evidence type="ECO:0000256" key="1">
    <source>
        <dbReference type="ARBA" id="ARBA00009580"/>
    </source>
</evidence>
<keyword evidence="10" id="KW-1185">Reference proteome</keyword>
<dbReference type="InterPro" id="IPR003595">
    <property type="entry name" value="Tyr_Pase_cat"/>
</dbReference>
<dbReference type="PANTHER" id="PTHR19134">
    <property type="entry name" value="RECEPTOR-TYPE TYROSINE-PROTEIN PHOSPHATASE"/>
    <property type="match status" value="1"/>
</dbReference>
<reference evidence="9" key="1">
    <citation type="submission" date="2021-03" db="EMBL/GenBank/DDBJ databases">
        <authorList>
            <person name="Bekaert M."/>
        </authorList>
    </citation>
    <scope>NUCLEOTIDE SEQUENCE</scope>
</reference>
<dbReference type="PROSITE" id="PS00383">
    <property type="entry name" value="TYR_PHOSPHATASE_1"/>
    <property type="match status" value="1"/>
</dbReference>
<evidence type="ECO:0000259" key="8">
    <source>
        <dbReference type="PROSITE" id="PS50056"/>
    </source>
</evidence>
<evidence type="ECO:0000256" key="2">
    <source>
        <dbReference type="ARBA" id="ARBA00013064"/>
    </source>
</evidence>
<name>A0A8S3TN21_MYTED</name>
<evidence type="ECO:0000256" key="4">
    <source>
        <dbReference type="ARBA" id="ARBA00022912"/>
    </source>
</evidence>
<dbReference type="PROSITE" id="PS50056">
    <property type="entry name" value="TYR_PHOSPHATASE_2"/>
    <property type="match status" value="2"/>
</dbReference>
<dbReference type="GO" id="GO:0004725">
    <property type="term" value="F:protein tyrosine phosphatase activity"/>
    <property type="evidence" value="ECO:0007669"/>
    <property type="project" value="UniProtKB-EC"/>
</dbReference>
<evidence type="ECO:0000256" key="5">
    <source>
        <dbReference type="ARBA" id="ARBA00051722"/>
    </source>
</evidence>
<feature type="domain" description="Tyrosine-protein phosphatase" evidence="7">
    <location>
        <begin position="1528"/>
        <end position="1798"/>
    </location>
</feature>
<dbReference type="Pfam" id="PF00102">
    <property type="entry name" value="Y_phosphatase"/>
    <property type="match status" value="2"/>
</dbReference>
<proteinExistence type="inferred from homology"/>
<comment type="similarity">
    <text evidence="1">Belongs to the protein-tyrosine phosphatase family.</text>
</comment>
<dbReference type="InterPro" id="IPR029021">
    <property type="entry name" value="Prot-tyrosine_phosphatase-like"/>
</dbReference>
<protein>
    <recommendedName>
        <fullName evidence="2">protein-tyrosine-phosphatase</fullName>
        <ecNumber evidence="2">3.1.3.48</ecNumber>
    </recommendedName>
</protein>
<feature type="signal peptide" evidence="6">
    <location>
        <begin position="1"/>
        <end position="33"/>
    </location>
</feature>
<feature type="domain" description="Tyrosine-protein phosphatase" evidence="7">
    <location>
        <begin position="1218"/>
        <end position="1496"/>
    </location>
</feature>
<dbReference type="InterPro" id="IPR000387">
    <property type="entry name" value="Tyr_Pase_dom"/>
</dbReference>
<feature type="chain" id="PRO_5035899290" description="protein-tyrosine-phosphatase" evidence="6">
    <location>
        <begin position="34"/>
        <end position="1804"/>
    </location>
</feature>
<evidence type="ECO:0000256" key="3">
    <source>
        <dbReference type="ARBA" id="ARBA00022801"/>
    </source>
</evidence>
<feature type="domain" description="Tyrosine specific protein phosphatases" evidence="8">
    <location>
        <begin position="1418"/>
        <end position="1487"/>
    </location>
</feature>
<dbReference type="InterPro" id="IPR000242">
    <property type="entry name" value="PTP_cat"/>
</dbReference>
<evidence type="ECO:0000313" key="10">
    <source>
        <dbReference type="Proteomes" id="UP000683360"/>
    </source>
</evidence>
<dbReference type="InterPro" id="IPR000742">
    <property type="entry name" value="EGF"/>
</dbReference>